<organism evidence="10 11">
    <name type="scientific">Simiduia agarivorans (strain DSM 21679 / JCM 13881 / BCRC 17597 / SA1)</name>
    <dbReference type="NCBI Taxonomy" id="1117647"/>
    <lineage>
        <taxon>Bacteria</taxon>
        <taxon>Pseudomonadati</taxon>
        <taxon>Pseudomonadota</taxon>
        <taxon>Gammaproteobacteria</taxon>
        <taxon>Cellvibrionales</taxon>
        <taxon>Cellvibrionaceae</taxon>
        <taxon>Simiduia</taxon>
    </lineage>
</organism>
<dbReference type="Gene3D" id="3.40.50.150">
    <property type="entry name" value="Vaccinia Virus protein VP39"/>
    <property type="match status" value="1"/>
</dbReference>
<sequence length="270" mass="29796">MMSPVCERKKQAVADSFSRAADTYDSVAQLQRQVGEILQQHIAQAGLGKPARLVDLGCGTGYFTDRLATTYPDAHIFGLDLAGGMLAHAKAHRHPRLQWLGGDMEQLPFAAHSVDAMFTSLALQWCEDLPAFFRDVHSILTPGGWLALCTLGPSTLHELRSSWAQVDDYVHVNQFDSAEHLRRCAAGAGLVEVQWRTDTVQLHYARLGELTHELKALGAHNVNEARAQGLTAPSKLRALTQAYERFRTPSGLPASYEVYWLVLKKAVPVL</sequence>
<keyword evidence="7 8" id="KW-0093">Biotin biosynthesis</keyword>
<evidence type="ECO:0000259" key="9">
    <source>
        <dbReference type="Pfam" id="PF08241"/>
    </source>
</evidence>
<dbReference type="HOGENOM" id="CLU_046586_2_2_6"/>
<dbReference type="PANTHER" id="PTHR13090:SF1">
    <property type="entry name" value="ARGININE-HYDROXYLASE NDUFAF5, MITOCHONDRIAL"/>
    <property type="match status" value="1"/>
</dbReference>
<reference evidence="10 11" key="1">
    <citation type="journal article" date="2013" name="Genome Announc.">
        <title>Complete genome sequence of Simiduia agarivorans SA1(T), a marine bacterium able to degrade a variety of polysaccharides.</title>
        <authorList>
            <person name="Lin S.Y."/>
            <person name="Shieh W.Y."/>
            <person name="Chen J.S."/>
            <person name="Tang S.L."/>
        </authorList>
    </citation>
    <scope>NUCLEOTIDE SEQUENCE [LARGE SCALE GENOMIC DNA]</scope>
    <source>
        <strain evidence="11">DSM 21679 / JCM 13881 / BCRC 17597 / SA1</strain>
    </source>
</reference>
<evidence type="ECO:0000313" key="11">
    <source>
        <dbReference type="Proteomes" id="UP000000466"/>
    </source>
</evidence>
<dbReference type="EMBL" id="CP003746">
    <property type="protein sequence ID" value="AFU99175.1"/>
    <property type="molecule type" value="Genomic_DNA"/>
</dbReference>
<gene>
    <name evidence="8" type="primary">bioC</name>
    <name evidence="10" type="ordered locus">M5M_09970</name>
</gene>
<keyword evidence="5 8" id="KW-0808">Transferase</keyword>
<comment type="catalytic activity">
    <reaction evidence="1 8">
        <text>malonyl-[ACP] + S-adenosyl-L-methionine = malonyl-[ACP] methyl ester + S-adenosyl-L-homocysteine</text>
        <dbReference type="Rhea" id="RHEA:17105"/>
        <dbReference type="Rhea" id="RHEA-COMP:9623"/>
        <dbReference type="Rhea" id="RHEA-COMP:9954"/>
        <dbReference type="ChEBI" id="CHEBI:57856"/>
        <dbReference type="ChEBI" id="CHEBI:59789"/>
        <dbReference type="ChEBI" id="CHEBI:78449"/>
        <dbReference type="ChEBI" id="CHEBI:78845"/>
        <dbReference type="EC" id="2.1.1.197"/>
    </reaction>
</comment>
<evidence type="ECO:0000256" key="6">
    <source>
        <dbReference type="ARBA" id="ARBA00022691"/>
    </source>
</evidence>
<dbReference type="GO" id="GO:0102130">
    <property type="term" value="F:malonyl-CoA methyltransferase activity"/>
    <property type="evidence" value="ECO:0007669"/>
    <property type="project" value="UniProtKB-EC"/>
</dbReference>
<dbReference type="OrthoDB" id="9760689at2"/>
<dbReference type="STRING" id="1117647.M5M_09970"/>
<dbReference type="GO" id="GO:0009102">
    <property type="term" value="P:biotin biosynthetic process"/>
    <property type="evidence" value="ECO:0007669"/>
    <property type="project" value="UniProtKB-UniRule"/>
</dbReference>
<feature type="domain" description="Methyltransferase type 11" evidence="9">
    <location>
        <begin position="54"/>
        <end position="147"/>
    </location>
</feature>
<evidence type="ECO:0000256" key="3">
    <source>
        <dbReference type="ARBA" id="ARBA00012327"/>
    </source>
</evidence>
<dbReference type="InterPro" id="IPR029063">
    <property type="entry name" value="SAM-dependent_MTases_sf"/>
</dbReference>
<keyword evidence="4 8" id="KW-0489">Methyltransferase</keyword>
<dbReference type="CDD" id="cd02440">
    <property type="entry name" value="AdoMet_MTases"/>
    <property type="match status" value="1"/>
</dbReference>
<evidence type="ECO:0000256" key="2">
    <source>
        <dbReference type="ARBA" id="ARBA00004746"/>
    </source>
</evidence>
<evidence type="ECO:0000256" key="8">
    <source>
        <dbReference type="HAMAP-Rule" id="MF_00835"/>
    </source>
</evidence>
<dbReference type="SUPFAM" id="SSF53335">
    <property type="entry name" value="S-adenosyl-L-methionine-dependent methyltransferases"/>
    <property type="match status" value="1"/>
</dbReference>
<dbReference type="GO" id="GO:0010340">
    <property type="term" value="F:carboxyl-O-methyltransferase activity"/>
    <property type="evidence" value="ECO:0007669"/>
    <property type="project" value="UniProtKB-UniRule"/>
</dbReference>
<name>K4KLU8_SIMAS</name>
<dbReference type="AlphaFoldDB" id="K4KLU8"/>
<dbReference type="InterPro" id="IPR011814">
    <property type="entry name" value="BioC"/>
</dbReference>
<dbReference type="NCBIfam" id="TIGR02072">
    <property type="entry name" value="BioC"/>
    <property type="match status" value="1"/>
</dbReference>
<evidence type="ECO:0000256" key="5">
    <source>
        <dbReference type="ARBA" id="ARBA00022679"/>
    </source>
</evidence>
<comment type="similarity">
    <text evidence="8">Belongs to the methyltransferase superfamily.</text>
</comment>
<dbReference type="Proteomes" id="UP000000466">
    <property type="component" value="Chromosome"/>
</dbReference>
<keyword evidence="6 8" id="KW-0949">S-adenosyl-L-methionine</keyword>
<dbReference type="UniPathway" id="UPA00078"/>
<dbReference type="PANTHER" id="PTHR13090">
    <property type="entry name" value="ARGININE-HYDROXYLASE NDUFAF5, MITOCHONDRIAL"/>
    <property type="match status" value="1"/>
</dbReference>
<dbReference type="Pfam" id="PF08241">
    <property type="entry name" value="Methyltransf_11"/>
    <property type="match status" value="1"/>
</dbReference>
<dbReference type="HAMAP" id="MF_00835">
    <property type="entry name" value="BioC"/>
    <property type="match status" value="1"/>
</dbReference>
<evidence type="ECO:0000256" key="7">
    <source>
        <dbReference type="ARBA" id="ARBA00022756"/>
    </source>
</evidence>
<dbReference type="InterPro" id="IPR050602">
    <property type="entry name" value="Malonyl-ACP_OMT"/>
</dbReference>
<dbReference type="GO" id="GO:0008757">
    <property type="term" value="F:S-adenosylmethionine-dependent methyltransferase activity"/>
    <property type="evidence" value="ECO:0007669"/>
    <property type="project" value="InterPro"/>
</dbReference>
<evidence type="ECO:0000313" key="10">
    <source>
        <dbReference type="EMBL" id="AFU99175.1"/>
    </source>
</evidence>
<comment type="pathway">
    <text evidence="2 8">Cofactor biosynthesis; biotin biosynthesis.</text>
</comment>
<dbReference type="RefSeq" id="WP_015047339.1">
    <property type="nucleotide sequence ID" value="NC_018868.3"/>
</dbReference>
<evidence type="ECO:0000256" key="1">
    <source>
        <dbReference type="ARBA" id="ARBA00000852"/>
    </source>
</evidence>
<dbReference type="GO" id="GO:0032259">
    <property type="term" value="P:methylation"/>
    <property type="evidence" value="ECO:0007669"/>
    <property type="project" value="UniProtKB-KW"/>
</dbReference>
<accession>K4KLU8</accession>
<keyword evidence="11" id="KW-1185">Reference proteome</keyword>
<evidence type="ECO:0000256" key="4">
    <source>
        <dbReference type="ARBA" id="ARBA00022603"/>
    </source>
</evidence>
<comment type="function">
    <text evidence="8">Converts the free carboxyl group of a malonyl-thioester to its methyl ester by transfer of a methyl group from S-adenosyl-L-methionine (SAM). It allows to synthesize pimeloyl-ACP via the fatty acid synthetic pathway.</text>
</comment>
<dbReference type="eggNOG" id="COG2226">
    <property type="taxonomic scope" value="Bacteria"/>
</dbReference>
<protein>
    <recommendedName>
        <fullName evidence="3 8">Malonyl-[acyl-carrier protein] O-methyltransferase</fullName>
        <shortName evidence="8">Malonyl-ACP O-methyltransferase</shortName>
        <ecNumber evidence="3 8">2.1.1.197</ecNumber>
    </recommendedName>
    <alternativeName>
        <fullName evidence="8">Biotin synthesis protein BioC</fullName>
    </alternativeName>
</protein>
<proteinExistence type="inferred from homology"/>
<dbReference type="KEGG" id="saga:M5M_09970"/>
<dbReference type="InterPro" id="IPR013216">
    <property type="entry name" value="Methyltransf_11"/>
</dbReference>
<dbReference type="EC" id="2.1.1.197" evidence="3 8"/>